<sequence length="92" mass="10188">MLAVVAVEGAFKSATLLSMAVPILALGLPIFDTIIVMLRRLLLGKPLHRADNMHFHHVLMRWGLNQVQAVSFLYLIAALFALLSIVLLLVQK</sequence>
<reference evidence="2 3" key="1">
    <citation type="submission" date="2021-04" db="EMBL/GenBank/DDBJ databases">
        <title>Draft genome sequence of Paenibacillus cisolokensis, LC2-13A.</title>
        <authorList>
            <person name="Uke A."/>
            <person name="Chhe C."/>
            <person name="Baramee S."/>
            <person name="Kosugi A."/>
        </authorList>
    </citation>
    <scope>NUCLEOTIDE SEQUENCE [LARGE SCALE GENOMIC DNA]</scope>
    <source>
        <strain evidence="2 3">LC2-13A</strain>
    </source>
</reference>
<evidence type="ECO:0000256" key="1">
    <source>
        <dbReference type="SAM" id="Phobius"/>
    </source>
</evidence>
<keyword evidence="1" id="KW-0472">Membrane</keyword>
<accession>A0ABQ4NCD8</accession>
<comment type="caution">
    <text evidence="2">The sequence shown here is derived from an EMBL/GenBank/DDBJ whole genome shotgun (WGS) entry which is preliminary data.</text>
</comment>
<organism evidence="2 3">
    <name type="scientific">Paenibacillus cisolokensis</name>
    <dbReference type="NCBI Taxonomy" id="1658519"/>
    <lineage>
        <taxon>Bacteria</taxon>
        <taxon>Bacillati</taxon>
        <taxon>Bacillota</taxon>
        <taxon>Bacilli</taxon>
        <taxon>Bacillales</taxon>
        <taxon>Paenibacillaceae</taxon>
        <taxon>Paenibacillus</taxon>
    </lineage>
</organism>
<evidence type="ECO:0000313" key="2">
    <source>
        <dbReference type="EMBL" id="GIQ65599.1"/>
    </source>
</evidence>
<feature type="transmembrane region" description="Helical" evidence="1">
    <location>
        <begin position="16"/>
        <end position="38"/>
    </location>
</feature>
<dbReference type="EMBL" id="BOVJ01000141">
    <property type="protein sequence ID" value="GIQ65599.1"/>
    <property type="molecule type" value="Genomic_DNA"/>
</dbReference>
<gene>
    <name evidence="2" type="ORF">PACILC2_41670</name>
</gene>
<name>A0ABQ4NCD8_9BACL</name>
<evidence type="ECO:0000313" key="3">
    <source>
        <dbReference type="Proteomes" id="UP000680304"/>
    </source>
</evidence>
<dbReference type="RefSeq" id="WP_307860645.1">
    <property type="nucleotide sequence ID" value="NZ_BOVJ01000141.1"/>
</dbReference>
<feature type="transmembrane region" description="Helical" evidence="1">
    <location>
        <begin position="69"/>
        <end position="90"/>
    </location>
</feature>
<keyword evidence="1" id="KW-0812">Transmembrane</keyword>
<dbReference type="Proteomes" id="UP000680304">
    <property type="component" value="Unassembled WGS sequence"/>
</dbReference>
<protein>
    <submittedName>
        <fullName evidence="2">Uncharacterized protein</fullName>
    </submittedName>
</protein>
<proteinExistence type="predicted"/>
<keyword evidence="1" id="KW-1133">Transmembrane helix</keyword>
<keyword evidence="3" id="KW-1185">Reference proteome</keyword>